<dbReference type="PATRIC" id="fig|1353534.3.peg.3816"/>
<dbReference type="InterPro" id="IPR027417">
    <property type="entry name" value="P-loop_NTPase"/>
</dbReference>
<sequence length="365" mass="41263">MKKNKFMVVSGFLGAGKTTSMIAFTEYINKNIGKAAIIANDLGAKNLVDAGYTSTTGCSVTEIAGGCICYQTENLVDKIRRLRDVENADIVMSDIPGCGVGALDHVYHKLNSDYGEEFELAPFMVIVDPERLRMIMPEKADINLPEEMIYLLSSQLEEADCIVLNKIDLLTDDEIEKYLSFLRKACPNIPVFAISARENKNIKEVVEYFMSHESKLKVVDIGYGGDEFLAAESKLSWYNRRFFLKAKDGKEFDCNAFIDDFIESIRMKLVKNKRNVPHLKIFAVGGENDFGKASLLGIDYKTEYDKKIQKKYNKLRVVINIRAACESQLLAALIDEALKEVSEMYKVDYQVFFTECFGMMDEGKE</sequence>
<name>A0A1A6AJ92_9CLOT</name>
<dbReference type="SUPFAM" id="SSF52540">
    <property type="entry name" value="P-loop containing nucleoside triphosphate hydrolases"/>
    <property type="match status" value="1"/>
</dbReference>
<evidence type="ECO:0000313" key="2">
    <source>
        <dbReference type="EMBL" id="OBR90145.1"/>
    </source>
</evidence>
<gene>
    <name evidence="2" type="primary">yciC_2</name>
    <name evidence="2" type="ORF">CLRAG_37520</name>
</gene>
<protein>
    <submittedName>
        <fullName evidence="2">Putative metal chaperone YciC</fullName>
    </submittedName>
</protein>
<dbReference type="Pfam" id="PF02492">
    <property type="entry name" value="cobW"/>
    <property type="match status" value="1"/>
</dbReference>
<evidence type="ECO:0000313" key="3">
    <source>
        <dbReference type="Proteomes" id="UP000093954"/>
    </source>
</evidence>
<dbReference type="Gene3D" id="3.40.50.300">
    <property type="entry name" value="P-loop containing nucleotide triphosphate hydrolases"/>
    <property type="match status" value="1"/>
</dbReference>
<dbReference type="EMBL" id="LROS01000075">
    <property type="protein sequence ID" value="OBR90145.1"/>
    <property type="molecule type" value="Genomic_DNA"/>
</dbReference>
<dbReference type="InterPro" id="IPR051316">
    <property type="entry name" value="Zinc-reg_GTPase_activator"/>
</dbReference>
<dbReference type="PANTHER" id="PTHR13748:SF62">
    <property type="entry name" value="COBW DOMAIN-CONTAINING PROTEIN"/>
    <property type="match status" value="1"/>
</dbReference>
<dbReference type="GO" id="GO:0005737">
    <property type="term" value="C:cytoplasm"/>
    <property type="evidence" value="ECO:0007669"/>
    <property type="project" value="TreeGrafter"/>
</dbReference>
<reference evidence="2 3" key="1">
    <citation type="journal article" date="2012" name="Front. Microbiol.">
        <title>Draft Genome Sequence of the Virulent Strain 01-B526 of the Fish Pathogen Aeromonas salmonicida.</title>
        <authorList>
            <person name="Charette S.J."/>
            <person name="Brochu F."/>
            <person name="Boyle B."/>
            <person name="Filion G."/>
            <person name="Tanaka K.H."/>
            <person name="Derome N."/>
        </authorList>
    </citation>
    <scope>NUCLEOTIDE SEQUENCE [LARGE SCALE GENOMIC DNA]</scope>
    <source>
        <strain evidence="2 3">P11</strain>
    </source>
</reference>
<organism evidence="2 3">
    <name type="scientific">Clostridium ragsdalei P11</name>
    <dbReference type="NCBI Taxonomy" id="1353534"/>
    <lineage>
        <taxon>Bacteria</taxon>
        <taxon>Bacillati</taxon>
        <taxon>Bacillota</taxon>
        <taxon>Clostridia</taxon>
        <taxon>Eubacteriales</taxon>
        <taxon>Clostridiaceae</taxon>
        <taxon>Clostridium</taxon>
    </lineage>
</organism>
<accession>A0A1A6AJ92</accession>
<keyword evidence="3" id="KW-1185">Reference proteome</keyword>
<dbReference type="PANTHER" id="PTHR13748">
    <property type="entry name" value="COBW-RELATED"/>
    <property type="match status" value="1"/>
</dbReference>
<evidence type="ECO:0000259" key="1">
    <source>
        <dbReference type="Pfam" id="PF02492"/>
    </source>
</evidence>
<feature type="domain" description="CobW/HypB/UreG nucleotide-binding" evidence="1">
    <location>
        <begin position="7"/>
        <end position="191"/>
    </location>
</feature>
<dbReference type="InterPro" id="IPR003495">
    <property type="entry name" value="CobW/HypB/UreG_nucleotide-bd"/>
</dbReference>
<dbReference type="RefSeq" id="WP_065079779.1">
    <property type="nucleotide sequence ID" value="NZ_LROS01000075.1"/>
</dbReference>
<comment type="caution">
    <text evidence="2">The sequence shown here is derived from an EMBL/GenBank/DDBJ whole genome shotgun (WGS) entry which is preliminary data.</text>
</comment>
<dbReference type="Proteomes" id="UP000093954">
    <property type="component" value="Unassembled WGS sequence"/>
</dbReference>
<dbReference type="AlphaFoldDB" id="A0A1A6AJ92"/>
<proteinExistence type="predicted"/>